<sequence length="215" mass="23546">MYLDTANIDQIKKYIDYDWVKGVTTNPTLIAREGKSREEVLQSILEVLGERELFIQAAGDTKEEICADAKKILKQGDKRIKLKIAANEAGFQAMKEIKEVHPEIGIIATAIFSIEQCYIAALAGCEWVAPYIDRMSNQGLDSEEIVSNTAQLYANLGLNTKILGASFKNTSQIIHTMLAGADSVTIATNLLDTIMNNKLAADSIAVFNGDAKKFG</sequence>
<evidence type="ECO:0000256" key="1">
    <source>
        <dbReference type="ARBA" id="ARBA00023270"/>
    </source>
</evidence>
<dbReference type="PANTHER" id="PTHR10683:SF28">
    <property type="entry name" value="TRANSALDOLASE C"/>
    <property type="match status" value="1"/>
</dbReference>
<dbReference type="Proteomes" id="UP000253490">
    <property type="component" value="Unassembled WGS sequence"/>
</dbReference>
<evidence type="ECO:0000313" key="2">
    <source>
        <dbReference type="EMBL" id="RBP70176.1"/>
    </source>
</evidence>
<dbReference type="InterPro" id="IPR013785">
    <property type="entry name" value="Aldolase_TIM"/>
</dbReference>
<dbReference type="InterPro" id="IPR018225">
    <property type="entry name" value="Transaldolase_AS"/>
</dbReference>
<dbReference type="SUPFAM" id="SSF51569">
    <property type="entry name" value="Aldolase"/>
    <property type="match status" value="1"/>
</dbReference>
<dbReference type="PANTHER" id="PTHR10683">
    <property type="entry name" value="TRANSALDOLASE"/>
    <property type="match status" value="1"/>
</dbReference>
<dbReference type="InterPro" id="IPR001585">
    <property type="entry name" value="TAL/FSA"/>
</dbReference>
<proteinExistence type="predicted"/>
<name>A0A366IFR0_9FIRM</name>
<reference evidence="2 3" key="1">
    <citation type="submission" date="2018-06" db="EMBL/GenBank/DDBJ databases">
        <title>Genomic Encyclopedia of Type Strains, Phase IV (KMG-IV): sequencing the most valuable type-strain genomes for metagenomic binning, comparative biology and taxonomic classification.</title>
        <authorList>
            <person name="Goeker M."/>
        </authorList>
    </citation>
    <scope>NUCLEOTIDE SEQUENCE [LARGE SCALE GENOMIC DNA]</scope>
    <source>
        <strain evidence="2 3">DSM 22112</strain>
    </source>
</reference>
<dbReference type="GO" id="GO:0005975">
    <property type="term" value="P:carbohydrate metabolic process"/>
    <property type="evidence" value="ECO:0007669"/>
    <property type="project" value="InterPro"/>
</dbReference>
<protein>
    <submittedName>
        <fullName evidence="2">TalC/MipB family fructose-6-phosphate aldolase</fullName>
    </submittedName>
</protein>
<accession>A0A366IFR0</accession>
<dbReference type="Gene3D" id="3.20.20.70">
    <property type="entry name" value="Aldolase class I"/>
    <property type="match status" value="1"/>
</dbReference>
<dbReference type="RefSeq" id="WP_113919384.1">
    <property type="nucleotide sequence ID" value="NZ_CALNCS010000068.1"/>
</dbReference>
<dbReference type="AlphaFoldDB" id="A0A366IFR0"/>
<keyword evidence="3" id="KW-1185">Reference proteome</keyword>
<dbReference type="PROSITE" id="PS01054">
    <property type="entry name" value="TRANSALDOLASE_1"/>
    <property type="match status" value="1"/>
</dbReference>
<organism evidence="2 3">
    <name type="scientific">Alkalibaculum bacchi</name>
    <dbReference type="NCBI Taxonomy" id="645887"/>
    <lineage>
        <taxon>Bacteria</taxon>
        <taxon>Bacillati</taxon>
        <taxon>Bacillota</taxon>
        <taxon>Clostridia</taxon>
        <taxon>Eubacteriales</taxon>
        <taxon>Eubacteriaceae</taxon>
        <taxon>Alkalibaculum</taxon>
    </lineage>
</organism>
<dbReference type="EMBL" id="QNRX01000001">
    <property type="protein sequence ID" value="RBP70176.1"/>
    <property type="molecule type" value="Genomic_DNA"/>
</dbReference>
<dbReference type="Pfam" id="PF00923">
    <property type="entry name" value="TAL_FSA"/>
    <property type="match status" value="1"/>
</dbReference>
<comment type="caution">
    <text evidence="2">The sequence shown here is derived from an EMBL/GenBank/DDBJ whole genome shotgun (WGS) entry which is preliminary data.</text>
</comment>
<keyword evidence="1" id="KW-0704">Schiff base</keyword>
<dbReference type="OrthoDB" id="9807051at2"/>
<gene>
    <name evidence="2" type="ORF">DES36_101233</name>
</gene>
<evidence type="ECO:0000313" key="3">
    <source>
        <dbReference type="Proteomes" id="UP000253490"/>
    </source>
</evidence>